<keyword evidence="3" id="KW-1185">Reference proteome</keyword>
<evidence type="ECO:0000313" key="2">
    <source>
        <dbReference type="EMBL" id="KAK3282939.1"/>
    </source>
</evidence>
<name>A0AAE0GR89_9CHLO</name>
<feature type="region of interest" description="Disordered" evidence="1">
    <location>
        <begin position="1"/>
        <end position="58"/>
    </location>
</feature>
<gene>
    <name evidence="2" type="ORF">CYMTET_9346</name>
</gene>
<protein>
    <submittedName>
        <fullName evidence="2">Uncharacterized protein</fullName>
    </submittedName>
</protein>
<dbReference type="EMBL" id="LGRX02003093">
    <property type="protein sequence ID" value="KAK3282939.1"/>
    <property type="molecule type" value="Genomic_DNA"/>
</dbReference>
<reference evidence="2 3" key="1">
    <citation type="journal article" date="2015" name="Genome Biol. Evol.">
        <title>Comparative Genomics of a Bacterivorous Green Alga Reveals Evolutionary Causalities and Consequences of Phago-Mixotrophic Mode of Nutrition.</title>
        <authorList>
            <person name="Burns J.A."/>
            <person name="Paasch A."/>
            <person name="Narechania A."/>
            <person name="Kim E."/>
        </authorList>
    </citation>
    <scope>NUCLEOTIDE SEQUENCE [LARGE SCALE GENOMIC DNA]</scope>
    <source>
        <strain evidence="2 3">PLY_AMNH</strain>
    </source>
</reference>
<evidence type="ECO:0000313" key="3">
    <source>
        <dbReference type="Proteomes" id="UP001190700"/>
    </source>
</evidence>
<accession>A0AAE0GR89</accession>
<proteinExistence type="predicted"/>
<comment type="caution">
    <text evidence="2">The sequence shown here is derived from an EMBL/GenBank/DDBJ whole genome shotgun (WGS) entry which is preliminary data.</text>
</comment>
<sequence length="247" mass="26996">MSADRPSLGARLRASRGAGGNSPGTTPPDSPARDGQSDPIVRMSSLRRRPTPASRAATSAEFHADASVWVSTPVRASQRAEFADKLDYAFAYGEELAKLLRGHGCKSTVGLTLEGPEAESDFTVLLANMSHVFGPIARDEFTKLLDLDFEYDEYHLTLNELLYVVLPTILRGTALSLYDESARVHPHDGRCALLRSVFGTTWRGLVTLMHIASGFAFVLLSSTRPSTPHVRVRYASDMYGTAVIERQ</sequence>
<evidence type="ECO:0000256" key="1">
    <source>
        <dbReference type="SAM" id="MobiDB-lite"/>
    </source>
</evidence>
<dbReference type="Proteomes" id="UP001190700">
    <property type="component" value="Unassembled WGS sequence"/>
</dbReference>
<feature type="compositionally biased region" description="Low complexity" evidence="1">
    <location>
        <begin position="7"/>
        <end position="16"/>
    </location>
</feature>
<organism evidence="2 3">
    <name type="scientific">Cymbomonas tetramitiformis</name>
    <dbReference type="NCBI Taxonomy" id="36881"/>
    <lineage>
        <taxon>Eukaryota</taxon>
        <taxon>Viridiplantae</taxon>
        <taxon>Chlorophyta</taxon>
        <taxon>Pyramimonadophyceae</taxon>
        <taxon>Pyramimonadales</taxon>
        <taxon>Pyramimonadaceae</taxon>
        <taxon>Cymbomonas</taxon>
    </lineage>
</organism>
<dbReference type="AlphaFoldDB" id="A0AAE0GR89"/>